<dbReference type="STRING" id="9544.ENSMMUP00000035897"/>
<reference evidence="11" key="3">
    <citation type="submission" date="2025-08" db="UniProtKB">
        <authorList>
            <consortium name="Ensembl"/>
        </authorList>
    </citation>
    <scope>IDENTIFICATION</scope>
    <source>
        <strain evidence="11">17573</strain>
    </source>
</reference>
<dbReference type="Gene3D" id="3.40.50.410">
    <property type="entry name" value="von Willebrand factor, type A domain"/>
    <property type="match status" value="1"/>
</dbReference>
<dbReference type="Pfam" id="PF00092">
    <property type="entry name" value="VWA"/>
    <property type="match status" value="1"/>
</dbReference>
<evidence type="ECO:0000256" key="6">
    <source>
        <dbReference type="ARBA" id="ARBA00022989"/>
    </source>
</evidence>
<dbReference type="OMA" id="LLLCCTW"/>
<evidence type="ECO:0000256" key="8">
    <source>
        <dbReference type="SAM" id="MobiDB-lite"/>
    </source>
</evidence>
<comment type="subcellular location">
    <subcellularLocation>
        <location evidence="1">Membrane</location>
        <topology evidence="1">Single-pass type I membrane protein</topology>
    </subcellularLocation>
</comment>
<dbReference type="GO" id="GO:0004888">
    <property type="term" value="F:transmembrane signaling receptor activity"/>
    <property type="evidence" value="ECO:0000318"/>
    <property type="project" value="GO_Central"/>
</dbReference>
<dbReference type="GeneTree" id="ENSGT00940000157727"/>
<reference evidence="11" key="4">
    <citation type="submission" date="2025-09" db="UniProtKB">
        <authorList>
            <consortium name="Ensembl"/>
        </authorList>
    </citation>
    <scope>IDENTIFICATION</scope>
    <source>
        <strain evidence="11">17573</strain>
    </source>
</reference>
<gene>
    <name evidence="11" type="primary">LOC106996371</name>
</gene>
<keyword evidence="5" id="KW-0732">Signal</keyword>
<keyword evidence="7 9" id="KW-0472">Membrane</keyword>
<dbReference type="InterPro" id="IPR008400">
    <property type="entry name" value="Anthrax_toxin_rcpt_extracel"/>
</dbReference>
<dbReference type="GO" id="GO:0009986">
    <property type="term" value="C:cell surface"/>
    <property type="evidence" value="ECO:0000318"/>
    <property type="project" value="GO_Central"/>
</dbReference>
<proteinExistence type="inferred from homology"/>
<dbReference type="HOGENOM" id="CLU_029760_1_0_1"/>
<evidence type="ECO:0000256" key="4">
    <source>
        <dbReference type="ARBA" id="ARBA00022723"/>
    </source>
</evidence>
<name>F7EY09_MACMU</name>
<evidence type="ECO:0000313" key="11">
    <source>
        <dbReference type="Ensembl" id="ENSMMUP00000035897.3"/>
    </source>
</evidence>
<feature type="compositionally biased region" description="Pro residues" evidence="8">
    <location>
        <begin position="425"/>
        <end position="440"/>
    </location>
</feature>
<reference evidence="12" key="1">
    <citation type="journal article" date="2007" name="Science">
        <title>Evolutionary and biomedical insights from the rhesus macaque genome.</title>
        <authorList>
            <person name="Gibbs R.A."/>
            <person name="Rogers J."/>
            <person name="Katze M.G."/>
            <person name="Bumgarner R."/>
            <person name="Weinstock G.M."/>
            <person name="Mardis E.R."/>
            <person name="Remington K.A."/>
            <person name="Strausberg R.L."/>
            <person name="Venter J.C."/>
            <person name="Wilson R.K."/>
            <person name="Batzer M.A."/>
            <person name="Bustamante C.D."/>
            <person name="Eichler E.E."/>
            <person name="Hahn M.W."/>
            <person name="Hardison R.C."/>
            <person name="Makova K.D."/>
            <person name="Miller W."/>
            <person name="Milosavljevic A."/>
            <person name="Palermo R.E."/>
            <person name="Siepel A."/>
            <person name="Sikela J.M."/>
            <person name="Attaway T."/>
            <person name="Bell S."/>
            <person name="Bernard K.E."/>
            <person name="Buhay C.J."/>
            <person name="Chandrabose M.N."/>
            <person name="Dao M."/>
            <person name="Davis C."/>
            <person name="Delehaunty K.D."/>
            <person name="Ding Y."/>
            <person name="Dinh H.H."/>
            <person name="Dugan-Rocha S."/>
            <person name="Fulton L.A."/>
            <person name="Gabisi R.A."/>
            <person name="Garner T.T."/>
            <person name="Godfrey J."/>
            <person name="Hawes A.C."/>
            <person name="Hernandez J."/>
            <person name="Hines S."/>
            <person name="Holder M."/>
            <person name="Hume J."/>
            <person name="Jhangiani S.N."/>
            <person name="Joshi V."/>
            <person name="Khan Z.M."/>
            <person name="Kirkness E.F."/>
            <person name="Cree A."/>
            <person name="Fowler R.G."/>
            <person name="Lee S."/>
            <person name="Lewis L.R."/>
            <person name="Li Z."/>
            <person name="Liu Y.-S."/>
            <person name="Moore S.M."/>
            <person name="Muzny D."/>
            <person name="Nazareth L.V."/>
            <person name="Ngo D.N."/>
            <person name="Okwuonu G.O."/>
            <person name="Pai G."/>
            <person name="Parker D."/>
            <person name="Paul H.A."/>
            <person name="Pfannkoch C."/>
            <person name="Pohl C.S."/>
            <person name="Rogers Y.-H.C."/>
            <person name="Ruiz S.J."/>
            <person name="Sabo A."/>
            <person name="Santibanez J."/>
            <person name="Schneider B.W."/>
            <person name="Smith S.M."/>
            <person name="Sodergren E."/>
            <person name="Svatek A.F."/>
            <person name="Utterback T.R."/>
            <person name="Vattathil S."/>
            <person name="Warren W."/>
            <person name="White C.S."/>
            <person name="Chinwalla A.T."/>
            <person name="Feng Y."/>
            <person name="Halpern A.L."/>
            <person name="Hillier L.W."/>
            <person name="Huang X."/>
            <person name="Minx P."/>
            <person name="Nelson J.O."/>
            <person name="Pepin K.H."/>
            <person name="Qin X."/>
            <person name="Sutton G.G."/>
            <person name="Venter E."/>
            <person name="Walenz B.P."/>
            <person name="Wallis J.W."/>
            <person name="Worley K.C."/>
            <person name="Yang S.-P."/>
            <person name="Jones S.M."/>
            <person name="Marra M.A."/>
            <person name="Rocchi M."/>
            <person name="Schein J.E."/>
            <person name="Baertsch R."/>
            <person name="Clarke L."/>
            <person name="Csuros M."/>
            <person name="Glasscock J."/>
            <person name="Harris R.A."/>
            <person name="Havlak P."/>
            <person name="Jackson A.R."/>
            <person name="Jiang H."/>
            <person name="Liu Y."/>
            <person name="Messina D.N."/>
            <person name="Shen Y."/>
            <person name="Song H.X.-Z."/>
            <person name="Wylie T."/>
            <person name="Zhang L."/>
            <person name="Birney E."/>
            <person name="Han K."/>
            <person name="Konkel M.K."/>
            <person name="Lee J."/>
            <person name="Smit A.F.A."/>
            <person name="Ullmer B."/>
            <person name="Wang H."/>
            <person name="Xing J."/>
            <person name="Burhans R."/>
            <person name="Cheng Z."/>
            <person name="Karro J.E."/>
            <person name="Ma J."/>
            <person name="Raney B."/>
            <person name="She X."/>
            <person name="Cox M.J."/>
            <person name="Demuth J.P."/>
            <person name="Dumas L.J."/>
            <person name="Han S.-G."/>
            <person name="Hopkins J."/>
            <person name="Karimpour-Fard A."/>
            <person name="Kim Y.H."/>
            <person name="Pollack J.R."/>
            <person name="Vinar T."/>
            <person name="Addo-Quaye C."/>
            <person name="Degenhardt J."/>
            <person name="Denby A."/>
            <person name="Hubisz M.J."/>
            <person name="Indap A."/>
            <person name="Kosiol C."/>
            <person name="Lahn B.T."/>
            <person name="Lawson H.A."/>
            <person name="Marklein A."/>
            <person name="Nielsen R."/>
            <person name="Vallender E.J."/>
            <person name="Clark A.G."/>
            <person name="Ferguson B."/>
            <person name="Hernandez R.D."/>
            <person name="Hirani K."/>
            <person name="Kehrer-Sawatzki H."/>
            <person name="Kolb J."/>
            <person name="Patil S."/>
            <person name="Pu L.-L."/>
            <person name="Ren Y."/>
            <person name="Smith D.G."/>
            <person name="Wheeler D.A."/>
            <person name="Schenck I."/>
            <person name="Ball E.V."/>
            <person name="Chen R."/>
            <person name="Cooper D.N."/>
            <person name="Giardine B."/>
            <person name="Hsu F."/>
            <person name="Kent W.J."/>
            <person name="Lesk A."/>
            <person name="Nelson D.L."/>
            <person name="O'brien W.E."/>
            <person name="Pruefer K."/>
            <person name="Stenson P.D."/>
            <person name="Wallace J.C."/>
            <person name="Ke H."/>
            <person name="Liu X.-M."/>
            <person name="Wang P."/>
            <person name="Xiang A.P."/>
            <person name="Yang F."/>
            <person name="Barber G.P."/>
            <person name="Haussler D."/>
            <person name="Karolchik D."/>
            <person name="Kern A.D."/>
            <person name="Kuhn R.M."/>
            <person name="Smith K.E."/>
            <person name="Zwieg A.S."/>
        </authorList>
    </citation>
    <scope>NUCLEOTIDE SEQUENCE [LARGE SCALE GENOMIC DNA]</scope>
    <source>
        <strain evidence="12">17573</strain>
    </source>
</reference>
<dbReference type="FunFam" id="3.40.50.410:FF:000024">
    <property type="entry name" value="Anthrax toxin receptor"/>
    <property type="match status" value="1"/>
</dbReference>
<evidence type="ECO:0000256" key="1">
    <source>
        <dbReference type="ARBA" id="ARBA00004479"/>
    </source>
</evidence>
<evidence type="ECO:0000256" key="7">
    <source>
        <dbReference type="ARBA" id="ARBA00023136"/>
    </source>
</evidence>
<evidence type="ECO:0000256" key="5">
    <source>
        <dbReference type="ARBA" id="ARBA00022729"/>
    </source>
</evidence>
<dbReference type="SMART" id="SM00327">
    <property type="entry name" value="VWA"/>
    <property type="match status" value="1"/>
</dbReference>
<feature type="transmembrane region" description="Helical" evidence="9">
    <location>
        <begin position="381"/>
        <end position="402"/>
    </location>
</feature>
<organism evidence="11 12">
    <name type="scientific">Macaca mulatta</name>
    <name type="common">Rhesus macaque</name>
    <dbReference type="NCBI Taxonomy" id="9544"/>
    <lineage>
        <taxon>Eukaryota</taxon>
        <taxon>Metazoa</taxon>
        <taxon>Chordata</taxon>
        <taxon>Craniata</taxon>
        <taxon>Vertebrata</taxon>
        <taxon>Euteleostomi</taxon>
        <taxon>Mammalia</taxon>
        <taxon>Eutheria</taxon>
        <taxon>Euarchontoglires</taxon>
        <taxon>Primates</taxon>
        <taxon>Haplorrhini</taxon>
        <taxon>Catarrhini</taxon>
        <taxon>Cercopithecidae</taxon>
        <taxon>Cercopithecinae</taxon>
        <taxon>Macaca</taxon>
    </lineage>
</organism>
<reference evidence="11" key="2">
    <citation type="submission" date="2019-01" db="EMBL/GenBank/DDBJ databases">
        <authorList>
            <person name="Graves T."/>
            <person name="Eichler E.E."/>
            <person name="Wilson R.K."/>
        </authorList>
    </citation>
    <scope>NUCLEOTIDE SEQUENCE [LARGE SCALE GENOMIC DNA]</scope>
    <source>
        <strain evidence="11">17573</strain>
    </source>
</reference>
<dbReference type="InterPro" id="IPR036465">
    <property type="entry name" value="vWFA_dom_sf"/>
</dbReference>
<dbReference type="PANTHER" id="PTHR16059">
    <property type="entry name" value="ANTHRAX TOXIN RECEPTOR"/>
    <property type="match status" value="1"/>
</dbReference>
<keyword evidence="12" id="KW-1185">Reference proteome</keyword>
<dbReference type="Pfam" id="PF05587">
    <property type="entry name" value="Anth_Ig"/>
    <property type="match status" value="1"/>
</dbReference>
<comment type="similarity">
    <text evidence="2">Belongs to the ATR family.</text>
</comment>
<feature type="compositionally biased region" description="Basic and acidic residues" evidence="8">
    <location>
        <begin position="415"/>
        <end position="424"/>
    </location>
</feature>
<dbReference type="Bgee" id="ENSMMUG00000023001">
    <property type="expression patterns" value="Expressed in spermatid and 6 other cell types or tissues"/>
</dbReference>
<dbReference type="GO" id="GO:0046872">
    <property type="term" value="F:metal ion binding"/>
    <property type="evidence" value="ECO:0007669"/>
    <property type="project" value="UniProtKB-KW"/>
</dbReference>
<dbReference type="InterPro" id="IPR002035">
    <property type="entry name" value="VWF_A"/>
</dbReference>
<dbReference type="Ensembl" id="ENSMMUT00000042887.3">
    <property type="protein sequence ID" value="ENSMMUP00000035897.3"/>
    <property type="gene ID" value="ENSMMUG00000023001.4"/>
</dbReference>
<keyword evidence="4" id="KW-0479">Metal-binding</keyword>
<dbReference type="VEuPathDB" id="HostDB:ENSMMUG00000023001"/>
<evidence type="ECO:0000259" key="10">
    <source>
        <dbReference type="PROSITE" id="PS50234"/>
    </source>
</evidence>
<accession>F7EY09</accession>
<dbReference type="InParanoid" id="F7EY09"/>
<dbReference type="PROSITE" id="PS50234">
    <property type="entry name" value="VWFA"/>
    <property type="match status" value="1"/>
</dbReference>
<dbReference type="SUPFAM" id="SSF53300">
    <property type="entry name" value="vWA-like"/>
    <property type="match status" value="1"/>
</dbReference>
<dbReference type="GO" id="GO:0005886">
    <property type="term" value="C:plasma membrane"/>
    <property type="evidence" value="ECO:0000318"/>
    <property type="project" value="GO_Central"/>
</dbReference>
<evidence type="ECO:0000256" key="9">
    <source>
        <dbReference type="SAM" id="Phobius"/>
    </source>
</evidence>
<dbReference type="AlphaFoldDB" id="F7EY09"/>
<dbReference type="PANTHER" id="PTHR16059:SF16">
    <property type="entry name" value="ANTHRAX TOXIN RECEPTOR-LIKE"/>
    <property type="match status" value="1"/>
</dbReference>
<evidence type="ECO:0000256" key="2">
    <source>
        <dbReference type="ARBA" id="ARBA00008095"/>
    </source>
</evidence>
<evidence type="ECO:0000313" key="12">
    <source>
        <dbReference type="Proteomes" id="UP000006718"/>
    </source>
</evidence>
<dbReference type="Proteomes" id="UP000006718">
    <property type="component" value="Chromosome 9"/>
</dbReference>
<feature type="domain" description="VWFA" evidence="10">
    <location>
        <begin position="103"/>
        <end position="273"/>
    </location>
</feature>
<protein>
    <recommendedName>
        <fullName evidence="10">VWFA domain-containing protein</fullName>
    </recommendedName>
</protein>
<keyword evidence="6 9" id="KW-1133">Transmembrane helix</keyword>
<feature type="region of interest" description="Disordered" evidence="8">
    <location>
        <begin position="409"/>
        <end position="440"/>
    </location>
</feature>
<dbReference type="FunCoup" id="F7EY09">
    <property type="interactions" value="2"/>
</dbReference>
<evidence type="ECO:0000256" key="3">
    <source>
        <dbReference type="ARBA" id="ARBA00022692"/>
    </source>
</evidence>
<keyword evidence="3 9" id="KW-0812">Transmembrane</keyword>
<sequence length="658" mass="73386">MQDIGKSCRSQSHHVNLPVNHKGILSPGWGKGQAGSWRQVSQSQLLTLVPAIWGGSLRYHGPGWRMFQRLALGSRRAHHHHGPGWRQQLRQGQAGHRCQGSFDLYFILDKSGSVNNNWIDLYMWVEETVARFQSSDIRMCFITYSTDGQTVLPLTSDKNRIKNGLDQLRKIVPDGHTFMQAGFRKAIQQIETFNSGNKVPSMIIAMTDGELVAHAFQDTLREAQKARKLGANVYTVGVADYKLDQITAIADSPEHVFAVENGFKAMRDTVDALTSKVCLDVTSVEPPTVCVGEPYHVVVHGNGFQNLKKQDEVICRFIFNETTIVDEKPTSIDNNSMNCPGPKLEKPGEEYFIEVSLNNGKTFFKSNVSVTSSTCGIFSNWLYFLLPLLLLPLLLCCLWRLCRKKTVKEPPPVPKPEKEPEQEKPPPPPPPSPPPPLPPPPPPPPPVNTCPTVIVCCCACQGVCGIRGIEGNLDTFCDVSHPSCCQVPWMWCQRRDQGRYLSLALAQSQYAQAPCCPRICFPHSQESLSLPQAPCRPRMCLRHSRECLALKQAPCSPRMCLRHNQHSRECLALKQAPCSPRICLRHSPEYFSQAQTLCSPKSCLQPGRQCLPVTCSSRCHLLPARCSRPPSRILPLLSPLLRHTAEPPLSLPPSEPNF</sequence>